<keyword evidence="7 9" id="KW-0647">Proteasome</keyword>
<keyword evidence="8 9" id="KW-0865">Zymogen</keyword>
<dbReference type="PROSITE" id="PS51476">
    <property type="entry name" value="PROTEASOME_BETA_2"/>
    <property type="match status" value="1"/>
</dbReference>
<evidence type="ECO:0000256" key="8">
    <source>
        <dbReference type="ARBA" id="ARBA00023145"/>
    </source>
</evidence>
<dbReference type="InterPro" id="IPR023333">
    <property type="entry name" value="Proteasome_suB-type"/>
</dbReference>
<sequence length="279" mass="29305">MAAGSASYGRLPESFSTPGTSSFTDLLGQVAPELLPGRRAMPPGNAGHLSAHGTTIVALQYAGGVVMAGDRRATAGNMIANRDMRKVYPADEFSVIGIAGSAGLALEFVRLFQVELEHYEKMEGVMLSLSGKATKLANMVRGNLAAAMQGLAVVPLFAGIDPDAADPASSGRIWSYDPTGGPYPEQKFHSVGSGSIFARNSMKKLYRDDLDGDRAVRLAIEALYDAADDDTATGGPDLGRQIFPLVFQVDIDGAREIDGDTIAALTRTVVQDRTANPGG</sequence>
<comment type="pathway">
    <text evidence="9">Protein degradation; proteasomal Pup-dependent pathway.</text>
</comment>
<evidence type="ECO:0000256" key="1">
    <source>
        <dbReference type="ARBA" id="ARBA00001198"/>
    </source>
</evidence>
<keyword evidence="5 9" id="KW-0378">Hydrolase</keyword>
<keyword evidence="13" id="KW-1185">Reference proteome</keyword>
<evidence type="ECO:0000256" key="2">
    <source>
        <dbReference type="ARBA" id="ARBA00022490"/>
    </source>
</evidence>
<dbReference type="InterPro" id="IPR022483">
    <property type="entry name" value="PSB_actinobac"/>
</dbReference>
<name>A0ABN2HX49_9ACTN</name>
<dbReference type="SUPFAM" id="SSF56235">
    <property type="entry name" value="N-terminal nucleophile aminohydrolases (Ntn hydrolases)"/>
    <property type="match status" value="1"/>
</dbReference>
<comment type="activity regulation">
    <text evidence="9">The formation of the proteasomal ATPase ARC-20S proteasome complex, likely via the docking of the C-termini of ARC into the intersubunit pockets in the alpha-rings, may trigger opening of the gate for substrate entry. Interconversion between the open-gate and close-gate conformations leads to a dynamic regulation of the 20S proteasome proteolysis activity.</text>
</comment>
<dbReference type="PANTHER" id="PTHR32194:SF0">
    <property type="entry name" value="ATP-DEPENDENT PROTEASE SUBUNIT HSLV"/>
    <property type="match status" value="1"/>
</dbReference>
<evidence type="ECO:0000256" key="10">
    <source>
        <dbReference type="NCBIfam" id="TIGR03690"/>
    </source>
</evidence>
<feature type="region of interest" description="Disordered" evidence="11">
    <location>
        <begin position="1"/>
        <end position="22"/>
    </location>
</feature>
<dbReference type="EMBL" id="BAAANY010000020">
    <property type="protein sequence ID" value="GAA1695011.1"/>
    <property type="molecule type" value="Genomic_DNA"/>
</dbReference>
<keyword evidence="3 9" id="KW-0645">Protease</keyword>
<reference evidence="12 13" key="1">
    <citation type="journal article" date="2019" name="Int. J. Syst. Evol. Microbiol.">
        <title>The Global Catalogue of Microorganisms (GCM) 10K type strain sequencing project: providing services to taxonomists for standard genome sequencing and annotation.</title>
        <authorList>
            <consortium name="The Broad Institute Genomics Platform"/>
            <consortium name="The Broad Institute Genome Sequencing Center for Infectious Disease"/>
            <person name="Wu L."/>
            <person name="Ma J."/>
        </authorList>
    </citation>
    <scope>NUCLEOTIDE SEQUENCE [LARGE SCALE GENOMIC DNA]</scope>
    <source>
        <strain evidence="12 13">JCM 14718</strain>
    </source>
</reference>
<comment type="subcellular location">
    <subcellularLocation>
        <location evidence="9">Cytoplasm</location>
    </subcellularLocation>
</comment>
<feature type="chain" id="PRO_5044905530" description="Proteasome subunit beta" evidence="9">
    <location>
        <begin position="54"/>
        <end position="279"/>
    </location>
</feature>
<dbReference type="GO" id="GO:0000502">
    <property type="term" value="C:proteasome complex"/>
    <property type="evidence" value="ECO:0007669"/>
    <property type="project" value="UniProtKB-KW"/>
</dbReference>
<dbReference type="Proteomes" id="UP001500618">
    <property type="component" value="Unassembled WGS sequence"/>
</dbReference>
<evidence type="ECO:0000313" key="12">
    <source>
        <dbReference type="EMBL" id="GAA1695011.1"/>
    </source>
</evidence>
<protein>
    <recommendedName>
        <fullName evidence="9 10">Proteasome subunit beta</fullName>
        <ecNumber evidence="9 10">3.4.25.1</ecNumber>
    </recommendedName>
    <alternativeName>
        <fullName evidence="9">20S proteasome beta subunit</fullName>
    </alternativeName>
    <alternativeName>
        <fullName evidence="9">Proteasome core protein PrcB</fullName>
    </alternativeName>
</protein>
<comment type="similarity">
    <text evidence="9">Belongs to the peptidase T1B family.</text>
</comment>
<dbReference type="InterPro" id="IPR001353">
    <property type="entry name" value="Proteasome_sua/b"/>
</dbReference>
<dbReference type="Pfam" id="PF00227">
    <property type="entry name" value="Proteasome"/>
    <property type="match status" value="1"/>
</dbReference>
<evidence type="ECO:0000256" key="6">
    <source>
        <dbReference type="ARBA" id="ARBA00022813"/>
    </source>
</evidence>
<organism evidence="12 13">
    <name type="scientific">Fodinicola feengrottensis</name>
    <dbReference type="NCBI Taxonomy" id="435914"/>
    <lineage>
        <taxon>Bacteria</taxon>
        <taxon>Bacillati</taxon>
        <taxon>Actinomycetota</taxon>
        <taxon>Actinomycetes</taxon>
        <taxon>Mycobacteriales</taxon>
        <taxon>Fodinicola</taxon>
    </lineage>
</organism>
<evidence type="ECO:0000256" key="3">
    <source>
        <dbReference type="ARBA" id="ARBA00022670"/>
    </source>
</evidence>
<keyword evidence="2 9" id="KW-0963">Cytoplasm</keyword>
<dbReference type="PANTHER" id="PTHR32194">
    <property type="entry name" value="METALLOPROTEASE TLDD"/>
    <property type="match status" value="1"/>
</dbReference>
<dbReference type="HAMAP" id="MF_02113_B">
    <property type="entry name" value="Proteasome_B_B"/>
    <property type="match status" value="1"/>
</dbReference>
<dbReference type="InterPro" id="IPR029055">
    <property type="entry name" value="Ntn_hydrolases_N"/>
</dbReference>
<gene>
    <name evidence="9 12" type="primary">prcB</name>
    <name evidence="12" type="ORF">GCM10009765_50310</name>
</gene>
<dbReference type="CDD" id="cd01906">
    <property type="entry name" value="proteasome_protease_HslV"/>
    <property type="match status" value="1"/>
</dbReference>
<evidence type="ECO:0000256" key="7">
    <source>
        <dbReference type="ARBA" id="ARBA00022942"/>
    </source>
</evidence>
<accession>A0ABN2HX49</accession>
<dbReference type="NCBIfam" id="TIGR03690">
    <property type="entry name" value="20S_bact_beta"/>
    <property type="match status" value="1"/>
</dbReference>
<evidence type="ECO:0000256" key="5">
    <source>
        <dbReference type="ARBA" id="ARBA00022801"/>
    </source>
</evidence>
<evidence type="ECO:0000256" key="4">
    <source>
        <dbReference type="ARBA" id="ARBA00022698"/>
    </source>
</evidence>
<evidence type="ECO:0000313" key="13">
    <source>
        <dbReference type="Proteomes" id="UP001500618"/>
    </source>
</evidence>
<comment type="subunit">
    <text evidence="9">The 20S proteasome core is composed of 14 alpha and 14 beta subunits that assemble into four stacked heptameric rings, resulting in a barrel-shaped structure. The two inner rings, each composed of seven catalytic beta subunits, are sandwiched by two outer rings, each composed of seven alpha subunits. The catalytic chamber with the active sites is on the inside of the barrel. Has a gated structure, the ends of the cylinder being occluded by the N-termini of the alpha-subunits. Is capped by the proteasome-associated ATPase, ARC.</text>
</comment>
<feature type="propeptide" id="PRO_5044905531" description="Removed in mature form; by autocatalysis" evidence="9">
    <location>
        <begin position="1"/>
        <end position="53"/>
    </location>
</feature>
<evidence type="ECO:0000256" key="9">
    <source>
        <dbReference type="HAMAP-Rule" id="MF_02113"/>
    </source>
</evidence>
<comment type="function">
    <text evidence="9">Component of the proteasome core, a large protease complex with broad specificity involved in protein degradation.</text>
</comment>
<comment type="caution">
    <text evidence="12">The sequence shown here is derived from an EMBL/GenBank/DDBJ whole genome shotgun (WGS) entry which is preliminary data.</text>
</comment>
<feature type="active site" description="Nucleophile" evidence="9">
    <location>
        <position position="54"/>
    </location>
</feature>
<proteinExistence type="inferred from homology"/>
<comment type="catalytic activity">
    <reaction evidence="1 9">
        <text>Cleavage of peptide bonds with very broad specificity.</text>
        <dbReference type="EC" id="3.4.25.1"/>
    </reaction>
</comment>
<dbReference type="Gene3D" id="3.60.20.10">
    <property type="entry name" value="Glutamine Phosphoribosylpyrophosphate, subunit 1, domain 1"/>
    <property type="match status" value="1"/>
</dbReference>
<dbReference type="EC" id="3.4.25.1" evidence="9 10"/>
<keyword evidence="6 9" id="KW-0068">Autocatalytic cleavage</keyword>
<keyword evidence="4 9" id="KW-0888">Threonine protease</keyword>
<evidence type="ECO:0000256" key="11">
    <source>
        <dbReference type="SAM" id="MobiDB-lite"/>
    </source>
</evidence>
<dbReference type="RefSeq" id="WP_163573385.1">
    <property type="nucleotide sequence ID" value="NZ_BAAANY010000020.1"/>
</dbReference>